<gene>
    <name evidence="1" type="ORF">Cboi02_000326100</name>
</gene>
<dbReference type="PANTHER" id="PTHR36169:SF1">
    <property type="entry name" value="ACETATE KINASE EUTQ"/>
    <property type="match status" value="1"/>
</dbReference>
<organism evidence="1 2">
    <name type="scientific">Candida boidinii</name>
    <name type="common">Yeast</name>
    <dbReference type="NCBI Taxonomy" id="5477"/>
    <lineage>
        <taxon>Eukaryota</taxon>
        <taxon>Fungi</taxon>
        <taxon>Dikarya</taxon>
        <taxon>Ascomycota</taxon>
        <taxon>Saccharomycotina</taxon>
        <taxon>Pichiomycetes</taxon>
        <taxon>Pichiales</taxon>
        <taxon>Pichiaceae</taxon>
        <taxon>Ogataea</taxon>
        <taxon>Ogataea/Candida clade</taxon>
    </lineage>
</organism>
<dbReference type="InterPro" id="IPR014710">
    <property type="entry name" value="RmlC-like_jellyroll"/>
</dbReference>
<comment type="caution">
    <text evidence="1">The sequence shown here is derived from an EMBL/GenBank/DDBJ whole genome shotgun (WGS) entry which is preliminary data.</text>
</comment>
<evidence type="ECO:0000313" key="2">
    <source>
        <dbReference type="Proteomes" id="UP001165120"/>
    </source>
</evidence>
<dbReference type="Proteomes" id="UP001165120">
    <property type="component" value="Unassembled WGS sequence"/>
</dbReference>
<dbReference type="Pfam" id="PF06249">
    <property type="entry name" value="EutQ"/>
    <property type="match status" value="1"/>
</dbReference>
<sequence length="122" mass="13453">MPMIYKPRADGYEIKHPVLDCPGGNTFVGDIFTSVAEPGKEITSGFYRQEDGEALEYTYDYDEMKIILEVVGEYIISDETGLSVSVKPGDVFYFKKGSTVTFKNTGGYGYAFFVGARPADTA</sequence>
<proteinExistence type="predicted"/>
<accession>A0A9W6T0Y3</accession>
<dbReference type="InterPro" id="IPR011051">
    <property type="entry name" value="RmlC_Cupin_sf"/>
</dbReference>
<dbReference type="SUPFAM" id="SSF51182">
    <property type="entry name" value="RmlC-like cupins"/>
    <property type="match status" value="1"/>
</dbReference>
<evidence type="ECO:0000313" key="1">
    <source>
        <dbReference type="EMBL" id="GME71562.1"/>
    </source>
</evidence>
<keyword evidence="2" id="KW-1185">Reference proteome</keyword>
<dbReference type="AlphaFoldDB" id="A0A9W6T0Y3"/>
<dbReference type="InterPro" id="IPR010424">
    <property type="entry name" value="EutQ"/>
</dbReference>
<protein>
    <submittedName>
        <fullName evidence="1">Unnamed protein product</fullName>
    </submittedName>
</protein>
<dbReference type="EMBL" id="BSXN01001096">
    <property type="protein sequence ID" value="GME71562.1"/>
    <property type="molecule type" value="Genomic_DNA"/>
</dbReference>
<dbReference type="PANTHER" id="PTHR36169">
    <property type="entry name" value="ETHANOLAMINE UTILIZATION PROTEIN EUTQ"/>
    <property type="match status" value="1"/>
</dbReference>
<dbReference type="Gene3D" id="2.60.120.10">
    <property type="entry name" value="Jelly Rolls"/>
    <property type="match status" value="1"/>
</dbReference>
<reference evidence="1" key="1">
    <citation type="submission" date="2023-04" db="EMBL/GenBank/DDBJ databases">
        <title>Candida boidinii NBRC 10035.</title>
        <authorList>
            <person name="Ichikawa N."/>
            <person name="Sato H."/>
            <person name="Tonouchi N."/>
        </authorList>
    </citation>
    <scope>NUCLEOTIDE SEQUENCE</scope>
    <source>
        <strain evidence="1">NBRC 10035</strain>
    </source>
</reference>
<name>A0A9W6T0Y3_CANBO</name>